<name>A0A8C9UEC5_SERCA</name>
<feature type="compositionally biased region" description="Basic and acidic residues" evidence="3">
    <location>
        <begin position="610"/>
        <end position="622"/>
    </location>
</feature>
<dbReference type="PANTHER" id="PTHR15635:SF10">
    <property type="entry name" value="COILED-COIL DOMAIN-CONTAINING PROTEIN 9B"/>
    <property type="match status" value="1"/>
</dbReference>
<dbReference type="GeneID" id="103822307"/>
<feature type="region of interest" description="Disordered" evidence="3">
    <location>
        <begin position="314"/>
        <end position="664"/>
    </location>
</feature>
<feature type="region of interest" description="Disordered" evidence="3">
    <location>
        <begin position="127"/>
        <end position="152"/>
    </location>
</feature>
<feature type="compositionally biased region" description="Basic and acidic residues" evidence="3">
    <location>
        <begin position="220"/>
        <end position="252"/>
    </location>
</feature>
<dbReference type="AlphaFoldDB" id="A0A8C9UEC5"/>
<feature type="compositionally biased region" description="Acidic residues" evidence="3">
    <location>
        <begin position="142"/>
        <end position="151"/>
    </location>
</feature>
<dbReference type="CTD" id="388115"/>
<feature type="compositionally biased region" description="Basic and acidic residues" evidence="3">
    <location>
        <begin position="268"/>
        <end position="277"/>
    </location>
</feature>
<feature type="compositionally biased region" description="Basic and acidic residues" evidence="3">
    <location>
        <begin position="652"/>
        <end position="664"/>
    </location>
</feature>
<feature type="region of interest" description="Disordered" evidence="3">
    <location>
        <begin position="172"/>
        <end position="277"/>
    </location>
</feature>
<feature type="region of interest" description="Disordered" evidence="3">
    <location>
        <begin position="68"/>
        <end position="88"/>
    </location>
</feature>
<feature type="compositionally biased region" description="Basic residues" evidence="3">
    <location>
        <begin position="331"/>
        <end position="341"/>
    </location>
</feature>
<keyword evidence="5" id="KW-1185">Reference proteome</keyword>
<evidence type="ECO:0000313" key="4">
    <source>
        <dbReference type="Ensembl" id="ENSSCAP00000015520.1"/>
    </source>
</evidence>
<evidence type="ECO:0000256" key="3">
    <source>
        <dbReference type="SAM" id="MobiDB-lite"/>
    </source>
</evidence>
<keyword evidence="1" id="KW-0597">Phosphoprotein</keyword>
<feature type="compositionally biased region" description="Basic and acidic residues" evidence="3">
    <location>
        <begin position="374"/>
        <end position="418"/>
    </location>
</feature>
<dbReference type="PANTHER" id="PTHR15635">
    <property type="entry name" value="COILED-COIL DOMAIN CONTAINING PROTEIN 9"/>
    <property type="match status" value="1"/>
</dbReference>
<dbReference type="Proteomes" id="UP000694409">
    <property type="component" value="Unassembled WGS sequence"/>
</dbReference>
<dbReference type="InterPro" id="IPR029336">
    <property type="entry name" value="DUF4594"/>
</dbReference>
<keyword evidence="2" id="KW-0175">Coiled coil</keyword>
<sequence>MQHPCEVAPLEPTEILQSRSNPGAKDAAVDDAVLRKKEQKDVELDKKILALRKKNEALIRRYQEIEEDKKRAEQEGMAVTSRRPKQDGLTITITKAHNDLKDAITQTEHYGQDSPALSMDKRVVSEKRGSLCPTSPGFGVASEEEEEEEEADHMFTFRMGKRMQLAVTMDNKAKGKRIVSEKRTESFPGPGRVSDLSEEEMDHLVAFRRGRRMQIAITMDNKEKGEERRTAEKRRSDSDRGPESEHSRKDGGKPVQKSPGDPSFPLTGRERSEYIRWKRERDQIDLERLARHKNAKGEWRRAWDVEKSEHMFEEDFVKDGEPALDNPSSKKGGRNARKFQHRSFPADGRGGGHHGVNVSDPGPKAVPAVSSRAKGKDRLTGRARRWDAKEGEDMSLVKDDLDGQRSLGMDRQKSRGDEGVEENCTAELEEKGKQPSLQDHGASSSQRLRSGKVQLAQNGQKEERRGVRGCSTEVSVASAGDSEPGPKPSKESVGEDASGKPGTADVSQEKESTDSTASQSSLQNTLQGTRPGSEETLSLPMGVNVDGAGLEKQPASEQESSENSSNNHEGKLNTAAGDRLDADQGQLGSKGGEEVTQTTVLEGQTLALKGSEDAEGTEHHEPLSPGKASSDKAVVPEQDMTKSQSGEGDQPEDCKDKDSGDTHN</sequence>
<feature type="compositionally biased region" description="Polar residues" evidence="3">
    <location>
        <begin position="435"/>
        <end position="448"/>
    </location>
</feature>
<dbReference type="OrthoDB" id="10058133at2759"/>
<dbReference type="GeneTree" id="ENSGT00530000063950"/>
<gene>
    <name evidence="4" type="primary">CCDC9B</name>
</gene>
<organism evidence="4 5">
    <name type="scientific">Serinus canaria</name>
    <name type="common">Island canary</name>
    <name type="synonym">Fringilla canaria</name>
    <dbReference type="NCBI Taxonomy" id="9135"/>
    <lineage>
        <taxon>Eukaryota</taxon>
        <taxon>Metazoa</taxon>
        <taxon>Chordata</taxon>
        <taxon>Craniata</taxon>
        <taxon>Vertebrata</taxon>
        <taxon>Euteleostomi</taxon>
        <taxon>Archelosauria</taxon>
        <taxon>Archosauria</taxon>
        <taxon>Dinosauria</taxon>
        <taxon>Saurischia</taxon>
        <taxon>Theropoda</taxon>
        <taxon>Coelurosauria</taxon>
        <taxon>Aves</taxon>
        <taxon>Neognathae</taxon>
        <taxon>Neoaves</taxon>
        <taxon>Telluraves</taxon>
        <taxon>Australaves</taxon>
        <taxon>Passeriformes</taxon>
        <taxon>Passeroidea</taxon>
        <taxon>Fringillidae</taxon>
        <taxon>Carduelinae</taxon>
        <taxon>Serinus</taxon>
    </lineage>
</organism>
<evidence type="ECO:0000256" key="2">
    <source>
        <dbReference type="ARBA" id="ARBA00023054"/>
    </source>
</evidence>
<dbReference type="KEGG" id="scan:103822307"/>
<reference evidence="4" key="1">
    <citation type="submission" date="2025-08" db="UniProtKB">
        <authorList>
            <consortium name="Ensembl"/>
        </authorList>
    </citation>
    <scope>IDENTIFICATION</scope>
</reference>
<dbReference type="Ensembl" id="ENSSCAT00000017386.1">
    <property type="protein sequence ID" value="ENSSCAP00000015520.1"/>
    <property type="gene ID" value="ENSSCAG00000011380.1"/>
</dbReference>
<accession>A0A8C9UEC5</accession>
<dbReference type="Pfam" id="PF15266">
    <property type="entry name" value="DUF4594"/>
    <property type="match status" value="1"/>
</dbReference>
<evidence type="ECO:0000313" key="5">
    <source>
        <dbReference type="Proteomes" id="UP000694409"/>
    </source>
</evidence>
<feature type="compositionally biased region" description="Low complexity" evidence="3">
    <location>
        <begin position="556"/>
        <end position="567"/>
    </location>
</feature>
<proteinExistence type="predicted"/>
<feature type="compositionally biased region" description="Polar residues" evidence="3">
    <location>
        <begin position="514"/>
        <end position="530"/>
    </location>
</feature>
<dbReference type="OMA" id="ITQTEHC"/>
<reference evidence="4" key="2">
    <citation type="submission" date="2025-09" db="UniProtKB">
        <authorList>
            <consortium name="Ensembl"/>
        </authorList>
    </citation>
    <scope>IDENTIFICATION</scope>
</reference>
<evidence type="ECO:0000256" key="1">
    <source>
        <dbReference type="ARBA" id="ARBA00022553"/>
    </source>
</evidence>
<feature type="region of interest" description="Disordered" evidence="3">
    <location>
        <begin position="1"/>
        <end position="29"/>
    </location>
</feature>
<dbReference type="RefSeq" id="XP_018777680.3">
    <property type="nucleotide sequence ID" value="XM_018922135.3"/>
</dbReference>
<protein>
    <submittedName>
        <fullName evidence="4">Coiled-coil domain containing 9B</fullName>
    </submittedName>
</protein>